<reference evidence="7" key="1">
    <citation type="submission" date="2019-03" db="EMBL/GenBank/DDBJ databases">
        <title>Aquabacterium pictum sp.nov., the first bacteriochlorophyll a-containing freshwater bacterium in the genus Aquabacterium of the class Betaproteobacteria.</title>
        <authorList>
            <person name="Hirose S."/>
            <person name="Tank M."/>
            <person name="Hara E."/>
            <person name="Tamaki H."/>
            <person name="Takaichi S."/>
            <person name="Haruta S."/>
            <person name="Hanada S."/>
        </authorList>
    </citation>
    <scope>NUCLEOTIDE SEQUENCE [LARGE SCALE GENOMIC DNA]</scope>
    <source>
        <strain evidence="7">W35</strain>
    </source>
</reference>
<dbReference type="RefSeq" id="WP_137735884.1">
    <property type="nucleotide sequence ID" value="NZ_BJCL01000027.1"/>
</dbReference>
<dbReference type="GO" id="GO:0015833">
    <property type="term" value="P:peptide transport"/>
    <property type="evidence" value="ECO:0007669"/>
    <property type="project" value="TreeGrafter"/>
</dbReference>
<evidence type="ECO:0000313" key="7">
    <source>
        <dbReference type="Proteomes" id="UP000301751"/>
    </source>
</evidence>
<evidence type="ECO:0000256" key="1">
    <source>
        <dbReference type="ARBA" id="ARBA00004196"/>
    </source>
</evidence>
<dbReference type="OrthoDB" id="9801799at2"/>
<dbReference type="InterPro" id="IPR039424">
    <property type="entry name" value="SBP_5"/>
</dbReference>
<dbReference type="EMBL" id="BJCL01000027">
    <property type="protein sequence ID" value="GCL66183.1"/>
    <property type="molecule type" value="Genomic_DNA"/>
</dbReference>
<evidence type="ECO:0000313" key="6">
    <source>
        <dbReference type="EMBL" id="GCL66183.1"/>
    </source>
</evidence>
<comment type="subcellular location">
    <subcellularLocation>
        <location evidence="1">Cell envelope</location>
    </subcellularLocation>
</comment>
<dbReference type="FunFam" id="3.90.76.10:FF:000007">
    <property type="entry name" value="Dipeptide ABC transporter periplasmic dipeptide-binding protein"/>
    <property type="match status" value="1"/>
</dbReference>
<evidence type="ECO:0000256" key="2">
    <source>
        <dbReference type="ARBA" id="ARBA00005695"/>
    </source>
</evidence>
<evidence type="ECO:0000259" key="5">
    <source>
        <dbReference type="Pfam" id="PF00496"/>
    </source>
</evidence>
<dbReference type="Pfam" id="PF00496">
    <property type="entry name" value="SBP_bac_5"/>
    <property type="match status" value="1"/>
</dbReference>
<keyword evidence="4" id="KW-0732">Signal</keyword>
<evidence type="ECO:0000256" key="3">
    <source>
        <dbReference type="ARBA" id="ARBA00022448"/>
    </source>
</evidence>
<dbReference type="InterPro" id="IPR023765">
    <property type="entry name" value="SBP_5_CS"/>
</dbReference>
<keyword evidence="3" id="KW-0813">Transport</keyword>
<feature type="domain" description="Solute-binding protein family 5" evidence="5">
    <location>
        <begin position="85"/>
        <end position="454"/>
    </location>
</feature>
<dbReference type="PANTHER" id="PTHR30290">
    <property type="entry name" value="PERIPLASMIC BINDING COMPONENT OF ABC TRANSPORTER"/>
    <property type="match status" value="1"/>
</dbReference>
<dbReference type="GO" id="GO:1904680">
    <property type="term" value="F:peptide transmembrane transporter activity"/>
    <property type="evidence" value="ECO:0007669"/>
    <property type="project" value="TreeGrafter"/>
</dbReference>
<dbReference type="PROSITE" id="PS01040">
    <property type="entry name" value="SBP_BACTERIAL_5"/>
    <property type="match status" value="1"/>
</dbReference>
<organism evidence="6 7">
    <name type="scientific">Pseudaquabacterium pictum</name>
    <dbReference type="NCBI Taxonomy" id="2315236"/>
    <lineage>
        <taxon>Bacteria</taxon>
        <taxon>Pseudomonadati</taxon>
        <taxon>Pseudomonadota</taxon>
        <taxon>Betaproteobacteria</taxon>
        <taxon>Burkholderiales</taxon>
        <taxon>Sphaerotilaceae</taxon>
        <taxon>Pseudaquabacterium</taxon>
    </lineage>
</organism>
<protein>
    <submittedName>
        <fullName evidence="6">ABC transporter substrate-binding protein</fullName>
    </submittedName>
</protein>
<gene>
    <name evidence="6" type="ORF">AQPW35_52640</name>
</gene>
<comment type="caution">
    <text evidence="6">The sequence shown here is derived from an EMBL/GenBank/DDBJ whole genome shotgun (WGS) entry which is preliminary data.</text>
</comment>
<dbReference type="InterPro" id="IPR000914">
    <property type="entry name" value="SBP_5_dom"/>
</dbReference>
<dbReference type="CDD" id="cd08512">
    <property type="entry name" value="PBP2_NikA_DppA_OppA_like_7"/>
    <property type="match status" value="1"/>
</dbReference>
<keyword evidence="7" id="KW-1185">Reference proteome</keyword>
<dbReference type="GO" id="GO:0030288">
    <property type="term" value="C:outer membrane-bounded periplasmic space"/>
    <property type="evidence" value="ECO:0007669"/>
    <property type="project" value="UniProtKB-ARBA"/>
</dbReference>
<dbReference type="Proteomes" id="UP000301751">
    <property type="component" value="Unassembled WGS sequence"/>
</dbReference>
<dbReference type="Gene3D" id="3.40.190.10">
    <property type="entry name" value="Periplasmic binding protein-like II"/>
    <property type="match status" value="1"/>
</dbReference>
<dbReference type="Gene3D" id="3.10.105.10">
    <property type="entry name" value="Dipeptide-binding Protein, Domain 3"/>
    <property type="match status" value="1"/>
</dbReference>
<sequence length="534" mass="59849">MQRRQFLSHTAAGSLAGALPLGAAAQARPKDVLVVANEFGPNSLDIHTVGANRPSYGVSWVCYDRLMTYGKKKLPDGRIVYDRDKLEPELAESWQMAPDGNSVTFKLRKNAKFHDGTPVTAKDVKWSFDRAVTVGGFPTFQMAAGSLEKPEQFEVVDDHTFRVKFIRRDKLSMPDLAVPVPSIFNSELVKKNATPQDPWGLLWTRNNVAGGGAFKVESWRSGQEIVYVRNDDWKCGPLPKLRRIVQRDVPNAGNRRALLLKGDIDITFDLPPKDFSELAREGAAVKVTSMPIENAMFYLGMNVNKPPFDNPKVRQAVAWVLPYDKLFDNAIYQRANKLYGAAGPVKTIAWPQPTQYKTDVAKAKALMAEAGLAGGLETTLSFDLGGATVGEPMAVLIQEALATIGIKVQINKIPGATWRAALLKKDMPMLINRFGGWLDYPEYFFFWCYHGQNAVFNTMGYQNPKLDKLITNARFAESKPIYEGAVKEMIQLAYDEVPRIPIMQPTMDVAMQKDVQGYQYWFHLQPDYRQLFKA</sequence>
<dbReference type="PROSITE" id="PS51318">
    <property type="entry name" value="TAT"/>
    <property type="match status" value="1"/>
</dbReference>
<dbReference type="PIRSF" id="PIRSF002741">
    <property type="entry name" value="MppA"/>
    <property type="match status" value="1"/>
</dbReference>
<proteinExistence type="inferred from homology"/>
<accession>A0A480AXV0</accession>
<evidence type="ECO:0000256" key="4">
    <source>
        <dbReference type="ARBA" id="ARBA00022729"/>
    </source>
</evidence>
<dbReference type="InterPro" id="IPR030678">
    <property type="entry name" value="Peptide/Ni-bd"/>
</dbReference>
<dbReference type="PANTHER" id="PTHR30290:SF10">
    <property type="entry name" value="PERIPLASMIC OLIGOPEPTIDE-BINDING PROTEIN-RELATED"/>
    <property type="match status" value="1"/>
</dbReference>
<dbReference type="AlphaFoldDB" id="A0A480AXV0"/>
<comment type="similarity">
    <text evidence="2">Belongs to the bacterial solute-binding protein 5 family.</text>
</comment>
<dbReference type="SUPFAM" id="SSF53850">
    <property type="entry name" value="Periplasmic binding protein-like II"/>
    <property type="match status" value="1"/>
</dbReference>
<name>A0A480AXV0_9BURK</name>
<dbReference type="GO" id="GO:0043190">
    <property type="term" value="C:ATP-binding cassette (ABC) transporter complex"/>
    <property type="evidence" value="ECO:0007669"/>
    <property type="project" value="InterPro"/>
</dbReference>
<dbReference type="InterPro" id="IPR006311">
    <property type="entry name" value="TAT_signal"/>
</dbReference>